<dbReference type="GeneID" id="28800545"/>
<organism evidence="1 2">
    <name type="scientific">Gordonia phage OneUp</name>
    <dbReference type="NCBI Taxonomy" id="1838074"/>
    <lineage>
        <taxon>Viruses</taxon>
        <taxon>Duplodnaviria</taxon>
        <taxon>Heunggongvirae</taxon>
        <taxon>Uroviricota</taxon>
        <taxon>Caudoviricetes</taxon>
        <taxon>Oneupvirus</taxon>
        <taxon>Oneupvirus oneup</taxon>
    </lineage>
</organism>
<dbReference type="RefSeq" id="YP_009274502.1">
    <property type="nucleotide sequence ID" value="NC_030917.1"/>
</dbReference>
<dbReference type="KEGG" id="vg:28800545"/>
<keyword evidence="2" id="KW-1185">Reference proteome</keyword>
<accession>A0A160DER8</accession>
<gene>
    <name evidence="1" type="primary">86</name>
    <name evidence="1" type="ORF">PBI_ONEUP_86</name>
</gene>
<reference evidence="2" key="1">
    <citation type="submission" date="2016-03" db="EMBL/GenBank/DDBJ databases">
        <authorList>
            <person name="Ploux O."/>
        </authorList>
    </citation>
    <scope>NUCLEOTIDE SEQUENCE [LARGE SCALE GENOMIC DNA]</scope>
</reference>
<dbReference type="OrthoDB" id="39090at10239"/>
<name>A0A160DER8_9CAUD</name>
<dbReference type="Proteomes" id="UP000204609">
    <property type="component" value="Segment"/>
</dbReference>
<proteinExistence type="predicted"/>
<sequence length="65" mass="7399">MTEPFQNKLAFNKRELAEAVGVHESTIDREIKAGKLEARYVRGKVVILREEAMAWLAATPDEKEL</sequence>
<evidence type="ECO:0000313" key="2">
    <source>
        <dbReference type="Proteomes" id="UP000204609"/>
    </source>
</evidence>
<protein>
    <submittedName>
        <fullName evidence="1">HTH DNA binding protein</fullName>
    </submittedName>
</protein>
<dbReference type="EMBL" id="KU998245">
    <property type="protein sequence ID" value="ANA86420.1"/>
    <property type="molecule type" value="Genomic_DNA"/>
</dbReference>
<evidence type="ECO:0000313" key="1">
    <source>
        <dbReference type="EMBL" id="ANA86420.1"/>
    </source>
</evidence>